<organism evidence="1 2">
    <name type="scientific">Paulinella micropora</name>
    <dbReference type="NCBI Taxonomy" id="1928728"/>
    <lineage>
        <taxon>Eukaryota</taxon>
        <taxon>Sar</taxon>
        <taxon>Rhizaria</taxon>
        <taxon>Cercozoa</taxon>
        <taxon>Imbricatea</taxon>
        <taxon>Silicofilosea</taxon>
        <taxon>Euglyphida</taxon>
        <taxon>Paulinellidae</taxon>
        <taxon>Paulinella</taxon>
    </lineage>
</organism>
<protein>
    <submittedName>
        <fullName evidence="1">Uncharacterized protein</fullName>
    </submittedName>
</protein>
<geneLocation type="organellar chromatophore" evidence="1"/>
<evidence type="ECO:0000313" key="1">
    <source>
        <dbReference type="EMBL" id="BBL85866.1"/>
    </source>
</evidence>
<accession>A0A5K7W0T4</accession>
<proteinExistence type="predicted"/>
<reference evidence="1 2" key="1">
    <citation type="submission" date="2019-06" db="EMBL/GenBank/DDBJ databases">
        <title>A hidden player of endosymbiotic evolution: DNA virus triggered massive gene transfer.</title>
        <authorList>
            <person name="Matsuo M."/>
            <person name="Katahata A."/>
            <person name="Tachikawa M."/>
            <person name="Minakuchi Y."/>
            <person name="Noguchi H."/>
            <person name="Toyoda A."/>
            <person name="Fujiyama A."/>
            <person name="Suzuki Y."/>
            <person name="Satoh S."/>
            <person name="Nakayama T."/>
            <person name="Kamikawa R."/>
            <person name="Nomura M."/>
            <person name="Inagaki Y."/>
            <person name="Ishida K."/>
            <person name="Obokata J."/>
        </authorList>
    </citation>
    <scope>NUCLEOTIDE SEQUENCE [LARGE SCALE GENOMIC DNA]</scope>
    <source>
        <strain evidence="1 2">MYN1</strain>
    </source>
</reference>
<keyword evidence="1" id="KW-0934">Plastid</keyword>
<dbReference type="Proteomes" id="UP000503178">
    <property type="component" value="Chromatophore Pltd"/>
</dbReference>
<dbReference type="AlphaFoldDB" id="A0A5K7W0T4"/>
<evidence type="ECO:0000313" key="2">
    <source>
        <dbReference type="Proteomes" id="UP000503178"/>
    </source>
</evidence>
<sequence length="78" mass="8569">MFKQWLIFKQYIIQAVTKTNFLSLDAVYLEGCGSNSQADMAELVDALVSGTSGSNVVGVQISLSALRLLFISKYKLHP</sequence>
<dbReference type="AntiFam" id="ANF00015">
    <property type="entry name" value="tRNA translation"/>
</dbReference>
<name>A0A5K7W0T4_9EUKA</name>
<gene>
    <name evidence="1" type="primary">MYN1_Chr_53</name>
    <name evidence="1" type="ORF">PMYN1_Chma54</name>
</gene>
<keyword evidence="2" id="KW-1185">Reference proteome</keyword>
<dbReference type="EMBL" id="LC490351">
    <property type="protein sequence ID" value="BBL85866.1"/>
    <property type="molecule type" value="Genomic_DNA"/>
</dbReference>